<protein>
    <submittedName>
        <fullName evidence="2">F-box domain-containing protein</fullName>
    </submittedName>
</protein>
<evidence type="ECO:0000313" key="1">
    <source>
        <dbReference type="Proteomes" id="UP000887576"/>
    </source>
</evidence>
<sequence length="314" mass="35246">MVDPIPDDINFCPASALPKELIHRILNKLDGVDAINSALVCQRWKALAKPLLENIRELNILLNKSCCNKSRLNGLEYLTEICACGAHVSEQCVMLCQLLSLQNFQNIRRINVEDDVPVPKEKGIKSTVNTIVRHLNKDLETMQFTNVDMSLFDILSFASLGQFRNITTLVLVDCSFPLGVVSNSLFVKALAPVLPTLEHLELTGTPFVTDEFGVSLAKYGVSLAHVNLQRCSNITAITVTSFCTHAGSETRQKPVTFDLYSTRFDANALDCYLHRLQMFDEKSWTLNLFDMRETNGRMTVTISNQNENGYTVFY</sequence>
<reference evidence="2" key="1">
    <citation type="submission" date="2022-11" db="UniProtKB">
        <authorList>
            <consortium name="WormBaseParasite"/>
        </authorList>
    </citation>
    <scope>IDENTIFICATION</scope>
</reference>
<dbReference type="WBParaSite" id="JU765_v2.g19050.t1">
    <property type="protein sequence ID" value="JU765_v2.g19050.t1"/>
    <property type="gene ID" value="JU765_v2.g19050"/>
</dbReference>
<proteinExistence type="predicted"/>
<accession>A0AC34QSF6</accession>
<name>A0AC34QSF6_9BILA</name>
<dbReference type="Proteomes" id="UP000887576">
    <property type="component" value="Unplaced"/>
</dbReference>
<organism evidence="1 2">
    <name type="scientific">Panagrolaimus sp. JU765</name>
    <dbReference type="NCBI Taxonomy" id="591449"/>
    <lineage>
        <taxon>Eukaryota</taxon>
        <taxon>Metazoa</taxon>
        <taxon>Ecdysozoa</taxon>
        <taxon>Nematoda</taxon>
        <taxon>Chromadorea</taxon>
        <taxon>Rhabditida</taxon>
        <taxon>Tylenchina</taxon>
        <taxon>Panagrolaimomorpha</taxon>
        <taxon>Panagrolaimoidea</taxon>
        <taxon>Panagrolaimidae</taxon>
        <taxon>Panagrolaimus</taxon>
    </lineage>
</organism>
<evidence type="ECO:0000313" key="2">
    <source>
        <dbReference type="WBParaSite" id="JU765_v2.g19050.t1"/>
    </source>
</evidence>